<feature type="region of interest" description="Disordered" evidence="1">
    <location>
        <begin position="1656"/>
        <end position="1707"/>
    </location>
</feature>
<evidence type="ECO:0000259" key="3">
    <source>
        <dbReference type="Pfam" id="PF00899"/>
    </source>
</evidence>
<dbReference type="CDD" id="cd00067">
    <property type="entry name" value="GAL4"/>
    <property type="match status" value="1"/>
</dbReference>
<evidence type="ECO:0000256" key="1">
    <source>
        <dbReference type="SAM" id="MobiDB-lite"/>
    </source>
</evidence>
<sequence>MPSPETNEYDRYVRQMSLSDFGIEGQQKLRNSRVLIVGVGGLGCNCALLLSLAGIGTIGLIDHDTVDLTNIHRQILHSEETIGENKVESALKELRPKCKTSYVQFIPYTDKITQNMNMDEMHDLFGQYTVICDCTDSVDVRFIFGDFCAKYHIPYVAADTVGWNAHCTLYSYHDGPCLRCVHPTPPKPENVQRAVDIGASGPVVSIVNSVQSLETIKTILEKIKCDGQVPCKQCTDKSLNCTYQLPVKRRGPQKQAGKVDPSIVANITSSFQSLLQSGSDRDLIAVSSIIASILSADTELPQPIRPPEPQSESRRKNLLFLRQTFSVHFLFKLPVLHIGFNKLLYLEIFRVFINPTLNVYSETFPVFKHFPFNVAQVVQLNKLNHDQNFFATPSTESISFSPYELFTIFYLNALQMQFYAVVAFAARLLGHNCTAVMCIESASMIASCLSNIISQMPTLDTFHNHVFSSIPSKETLLCTLSHLHYDQNSKSIVTICPESDHGQENHTCNVSGGKQLCRCGCLANKCCMSFSSVTIPNEVKPTFNLFVQTASMNTAVLNTITLSPQQVIEYAFQLEYVRGLYLLFRYSESSSSRRKDELLGTLRNFCRKSTFEETFFSPLSPFHTILEHPPNKQDQRDGHLPQTPLQMIGSMLRANVPSVSTGDVERMAENDQRLAHTQPPSELAPLDSYSATEQIKQNMLPPFRAMLNKNPALQPRLPPFSFLGVIVKFLSDHTLAYSDAILTPSSGHPLNQQPPSKAQYAKTFNSSHTSLVQFSTFVSKLRCAICTPNQSVSVHPFFEHNHLANSIRLPSHRSSPIKDLHIFPQILDALFFADEVQRENVALMAALQTDMNSYSADINMLQEKEEEEHIDQPSNVFTTAVPSPTYPNFVAQSESLADHFQSLSLHPHLGVGHRIQAGLRSLISSLLSLLPPSFSLNNPFCHNTYTSFDFKSIRITHAGLARLMKRISQFESLIVSLGVKRRSYVAFLEPTQPEEEKPVPGSGRSASLSFHSAINHEIVLEPTSIPTNTSLYIDQTIVPSQSAQCSISLFKDWTPLPTSREKTVKREEDAVVPEIDSETMLVDEPNPDTDDVSSPNSAPSSNSLHQPNSDSPKTSHNQFGTFHCPCGVIADDPDIDPSLLIRPQNPFIYSPNADRTHTPYSINHSHPSLSENTAKNAQQNGPHVCIDTFEAEFWKSPYRNEEELVKSILRSAKQPFSEESLTLAASAIAVESLTRTKSLSRDFSPFIHSLKLPGPVANTLPTLTSEYTHAHPDTTNRTFPETLSVLAAFTAFVLAGSDKWCESLLFAIESVRITTSIFQPYNVYGFTEIPFNHRMLFMPCLIFMHILSPKLDLKKVSEDYKIPPSLLRQSYTSFFVLVQILHYFTTGHPSLTKLFQSCIEFLVALILHNSQRRSNAVRPPHDPLDTNSTPPQPAPKQAKNAVVEKDLFKIAIADTFAILDGEEKTEKKSDEVCVRDASTGVVCCCSSGKECCRCYSLPNAEFLNLPTFLTMSFMKTVRFYLLHSSHMSIKEYTYLQEILSPNVQTIDEASIPATLHKLHKKRIKMKNPPRPRTSLPAAGHVGGVPIPGPNGEQAKGCNCGGEAKNEGESTMMEQPYDAQSDDEESCYCFHPTTLTIEEKGLEERAIRMAEARRLKWRESRRKGKEEKNDSDSYDDVQHRTSQRMKRTRPSMSSRSNPSKQKMMAVPGKDGQPVPAFAPLPPLHTSFTPQPAPITHPIQPLVRHPPTHQNTLPLKGMDFLNRPQNMSVQKGPSPLPLPLGPQPPHFNLPYPISLPQTQPSPPQPNLTIPHSPPTFLPGQNSTFTSFLSNPSSPDLPFHTPFLSPSLLYRNLSDTTSPPPAFAHFSGQESSIDSLFFQPLSFHDTLHDRDYFYSDDSSPTTNSPHLDEWLSTRIVPDFLNSPQV</sequence>
<dbReference type="GO" id="GO:0061604">
    <property type="term" value="F:molybdopterin-synthase sulfurtransferase activity"/>
    <property type="evidence" value="ECO:0007669"/>
    <property type="project" value="UniProtKB-EC"/>
</dbReference>
<dbReference type="InterPro" id="IPR001138">
    <property type="entry name" value="Zn2Cys6_DnaBD"/>
</dbReference>
<feature type="region of interest" description="Disordered" evidence="1">
    <location>
        <begin position="1059"/>
        <end position="1117"/>
    </location>
</feature>
<keyword evidence="2" id="KW-0812">Transmembrane</keyword>
<evidence type="ECO:0000313" key="4">
    <source>
        <dbReference type="EMBL" id="KAK2951034.1"/>
    </source>
</evidence>
<dbReference type="EMBL" id="JARBJD010000125">
    <property type="protein sequence ID" value="KAK2951034.1"/>
    <property type="molecule type" value="Genomic_DNA"/>
</dbReference>
<dbReference type="Gene3D" id="3.40.50.720">
    <property type="entry name" value="NAD(P)-binding Rossmann-like Domain"/>
    <property type="match status" value="1"/>
</dbReference>
<feature type="compositionally biased region" description="Polar residues" evidence="1">
    <location>
        <begin position="1689"/>
        <end position="1699"/>
    </location>
</feature>
<organism evidence="4 5">
    <name type="scientific">Blattamonas nauphoetae</name>
    <dbReference type="NCBI Taxonomy" id="2049346"/>
    <lineage>
        <taxon>Eukaryota</taxon>
        <taxon>Metamonada</taxon>
        <taxon>Preaxostyla</taxon>
        <taxon>Oxymonadida</taxon>
        <taxon>Blattamonas</taxon>
    </lineage>
</organism>
<dbReference type="InterPro" id="IPR000594">
    <property type="entry name" value="ThiF_NAD_FAD-bd"/>
</dbReference>
<evidence type="ECO:0000313" key="5">
    <source>
        <dbReference type="Proteomes" id="UP001281761"/>
    </source>
</evidence>
<keyword evidence="2" id="KW-1133">Transmembrane helix</keyword>
<keyword evidence="5" id="KW-1185">Reference proteome</keyword>
<dbReference type="Proteomes" id="UP001281761">
    <property type="component" value="Unassembled WGS sequence"/>
</dbReference>
<evidence type="ECO:0000256" key="2">
    <source>
        <dbReference type="SAM" id="Phobius"/>
    </source>
</evidence>
<protein>
    <submittedName>
        <fullName evidence="4">Adenylyltransferase and sulfurtransferase MOCS3-2</fullName>
        <ecNumber evidence="4">2.8.1.11</ecNumber>
    </submittedName>
</protein>
<dbReference type="PANTHER" id="PTHR10953:SF102">
    <property type="entry name" value="ADENYLYLTRANSFERASE AND SULFURTRANSFERASE MOCS3"/>
    <property type="match status" value="1"/>
</dbReference>
<accession>A0ABQ9XH64</accession>
<feature type="compositionally biased region" description="Polar residues" evidence="1">
    <location>
        <begin position="1104"/>
        <end position="1117"/>
    </location>
</feature>
<keyword evidence="4" id="KW-0548">Nucleotidyltransferase</keyword>
<dbReference type="InterPro" id="IPR035985">
    <property type="entry name" value="Ubiquitin-activating_enz"/>
</dbReference>
<dbReference type="SUPFAM" id="SSF69572">
    <property type="entry name" value="Activating enzymes of the ubiquitin-like proteins"/>
    <property type="match status" value="1"/>
</dbReference>
<dbReference type="PANTHER" id="PTHR10953">
    <property type="entry name" value="UBIQUITIN-ACTIVATING ENZYME E1"/>
    <property type="match status" value="1"/>
</dbReference>
<dbReference type="InterPro" id="IPR045886">
    <property type="entry name" value="ThiF/MoeB/HesA"/>
</dbReference>
<reference evidence="4 5" key="1">
    <citation type="journal article" date="2022" name="bioRxiv">
        <title>Genomics of Preaxostyla Flagellates Illuminates Evolutionary Transitions and the Path Towards Mitochondrial Loss.</title>
        <authorList>
            <person name="Novak L.V.F."/>
            <person name="Treitli S.C."/>
            <person name="Pyrih J."/>
            <person name="Halakuc P."/>
            <person name="Pipaliya S.V."/>
            <person name="Vacek V."/>
            <person name="Brzon O."/>
            <person name="Soukal P."/>
            <person name="Eme L."/>
            <person name="Dacks J.B."/>
            <person name="Karnkowska A."/>
            <person name="Elias M."/>
            <person name="Hampl V."/>
        </authorList>
    </citation>
    <scope>NUCLEOTIDE SEQUENCE [LARGE SCALE GENOMIC DNA]</scope>
    <source>
        <strain evidence="4">NAU3</strain>
        <tissue evidence="4">Gut</tissue>
    </source>
</reference>
<keyword evidence="4" id="KW-0808">Transferase</keyword>
<dbReference type="Pfam" id="PF00899">
    <property type="entry name" value="ThiF"/>
    <property type="match status" value="1"/>
</dbReference>
<feature type="transmembrane region" description="Helical" evidence="2">
    <location>
        <begin position="34"/>
        <end position="61"/>
    </location>
</feature>
<feature type="domain" description="THIF-type NAD/FAD binding fold" evidence="3">
    <location>
        <begin position="12"/>
        <end position="222"/>
    </location>
</feature>
<name>A0ABQ9XH64_9EUKA</name>
<dbReference type="CDD" id="cd00757">
    <property type="entry name" value="ThiF_MoeB_HesA_family"/>
    <property type="match status" value="1"/>
</dbReference>
<gene>
    <name evidence="4" type="ORF">BLNAU_13995</name>
</gene>
<feature type="compositionally biased region" description="Low complexity" evidence="1">
    <location>
        <begin position="1093"/>
        <end position="1103"/>
    </location>
</feature>
<feature type="compositionally biased region" description="Basic and acidic residues" evidence="1">
    <location>
        <begin position="1059"/>
        <end position="1069"/>
    </location>
</feature>
<feature type="region of interest" description="Disordered" evidence="1">
    <location>
        <begin position="1414"/>
        <end position="1436"/>
    </location>
</feature>
<dbReference type="GO" id="GO:0016779">
    <property type="term" value="F:nucleotidyltransferase activity"/>
    <property type="evidence" value="ECO:0007669"/>
    <property type="project" value="UniProtKB-KW"/>
</dbReference>
<feature type="compositionally biased region" description="Basic and acidic residues" evidence="1">
    <location>
        <begin position="1656"/>
        <end position="1678"/>
    </location>
</feature>
<comment type="caution">
    <text evidence="4">The sequence shown here is derived from an EMBL/GenBank/DDBJ whole genome shotgun (WGS) entry which is preliminary data.</text>
</comment>
<proteinExistence type="predicted"/>
<dbReference type="EC" id="2.8.1.11" evidence="4"/>
<keyword evidence="2" id="KW-0472">Membrane</keyword>